<feature type="compositionally biased region" description="Polar residues" evidence="1">
    <location>
        <begin position="30"/>
        <end position="39"/>
    </location>
</feature>
<keyword evidence="4" id="KW-1185">Reference proteome</keyword>
<dbReference type="EMBL" id="KZ819640">
    <property type="protein sequence ID" value="PWN87336.1"/>
    <property type="molecule type" value="Genomic_DNA"/>
</dbReference>
<dbReference type="InParanoid" id="A0A316YCV6"/>
<dbReference type="AlphaFoldDB" id="A0A316YCV6"/>
<evidence type="ECO:0000313" key="3">
    <source>
        <dbReference type="EMBL" id="PWN87336.1"/>
    </source>
</evidence>
<gene>
    <name evidence="3" type="ORF">FA10DRAFT_269300</name>
</gene>
<feature type="compositionally biased region" description="Basic and acidic residues" evidence="1">
    <location>
        <begin position="73"/>
        <end position="95"/>
    </location>
</feature>
<dbReference type="RefSeq" id="XP_025374534.1">
    <property type="nucleotide sequence ID" value="XM_025522696.1"/>
</dbReference>
<evidence type="ECO:0000256" key="2">
    <source>
        <dbReference type="SAM" id="SignalP"/>
    </source>
</evidence>
<reference evidence="3" key="1">
    <citation type="journal article" date="2018" name="Mol. Biol. Evol.">
        <title>Broad Genomic Sampling Reveals a Smut Pathogenic Ancestry of the Fungal Clade Ustilaginomycotina.</title>
        <authorList>
            <person name="Kijpornyongpan T."/>
            <person name="Mondo S.J."/>
            <person name="Barry K."/>
            <person name="Sandor L."/>
            <person name="Lee J."/>
            <person name="Lipzen A."/>
            <person name="Pangilinan J."/>
            <person name="LaButti K."/>
            <person name="Hainaut M."/>
            <person name="Henrissat B."/>
            <person name="Grigoriev I.V."/>
            <person name="Spatafora J.W."/>
            <person name="Aime M.C."/>
        </authorList>
    </citation>
    <scope>NUCLEOTIDE SEQUENCE [LARGE SCALE GENOMIC DNA]</scope>
    <source>
        <strain evidence="3">MCA 4198</strain>
    </source>
</reference>
<sequence length="140" mass="15626">MRAFLTAALGAWLVVLLASNSQSKPFNLQEVSKRSQLSNDRQDRTDEKSGRLEQSERFAIRDEGMANPIVHTGFEKRGISKNDEESKGSNEQVLFDRTKEIPSSDLNSRGFQVSAVSFNGLQGRGSHDRRMVCLPSSHDT</sequence>
<dbReference type="Proteomes" id="UP000245768">
    <property type="component" value="Unassembled WGS sequence"/>
</dbReference>
<evidence type="ECO:0000256" key="1">
    <source>
        <dbReference type="SAM" id="MobiDB-lite"/>
    </source>
</evidence>
<protein>
    <submittedName>
        <fullName evidence="3">Uncharacterized protein</fullName>
    </submittedName>
</protein>
<name>A0A316YCV6_9BASI</name>
<organism evidence="3 4">
    <name type="scientific">Acaromyces ingoldii</name>
    <dbReference type="NCBI Taxonomy" id="215250"/>
    <lineage>
        <taxon>Eukaryota</taxon>
        <taxon>Fungi</taxon>
        <taxon>Dikarya</taxon>
        <taxon>Basidiomycota</taxon>
        <taxon>Ustilaginomycotina</taxon>
        <taxon>Exobasidiomycetes</taxon>
        <taxon>Exobasidiales</taxon>
        <taxon>Cryptobasidiaceae</taxon>
        <taxon>Acaromyces</taxon>
    </lineage>
</organism>
<feature type="compositionally biased region" description="Basic and acidic residues" evidence="1">
    <location>
        <begin position="40"/>
        <end position="64"/>
    </location>
</feature>
<dbReference type="GeneID" id="37044612"/>
<accession>A0A316YCV6</accession>
<feature type="region of interest" description="Disordered" evidence="1">
    <location>
        <begin position="30"/>
        <end position="95"/>
    </location>
</feature>
<feature type="chain" id="PRO_5016307025" evidence="2">
    <location>
        <begin position="24"/>
        <end position="140"/>
    </location>
</feature>
<evidence type="ECO:0000313" key="4">
    <source>
        <dbReference type="Proteomes" id="UP000245768"/>
    </source>
</evidence>
<proteinExistence type="predicted"/>
<feature type="signal peptide" evidence="2">
    <location>
        <begin position="1"/>
        <end position="23"/>
    </location>
</feature>
<keyword evidence="2" id="KW-0732">Signal</keyword>